<dbReference type="InterPro" id="IPR034282">
    <property type="entry name" value="CuRO_2_CopA"/>
</dbReference>
<keyword evidence="1" id="KW-0479">Metal-binding</keyword>
<feature type="domain" description="Plastocyanin-like" evidence="6">
    <location>
        <begin position="69"/>
        <end position="180"/>
    </location>
</feature>
<dbReference type="NCBIfam" id="TIGR01480">
    <property type="entry name" value="copper_res_A"/>
    <property type="match status" value="1"/>
</dbReference>
<reference evidence="7" key="1">
    <citation type="journal article" date="2020" name="mSystems">
        <title>Genome- and Community-Level Interaction Insights into Carbon Utilization and Element Cycling Functions of Hydrothermarchaeota in Hydrothermal Sediment.</title>
        <authorList>
            <person name="Zhou Z."/>
            <person name="Liu Y."/>
            <person name="Xu W."/>
            <person name="Pan J."/>
            <person name="Luo Z.H."/>
            <person name="Li M."/>
        </authorList>
    </citation>
    <scope>NUCLEOTIDE SEQUENCE [LARGE SCALE GENOMIC DNA]</scope>
    <source>
        <strain evidence="7">HyVt-493</strain>
    </source>
</reference>
<dbReference type="PROSITE" id="PS51318">
    <property type="entry name" value="TAT"/>
    <property type="match status" value="1"/>
</dbReference>
<gene>
    <name evidence="7" type="ORF">ENJ51_06470</name>
</gene>
<keyword evidence="2" id="KW-0560">Oxidoreductase</keyword>
<evidence type="ECO:0000256" key="4">
    <source>
        <dbReference type="SAM" id="MobiDB-lite"/>
    </source>
</evidence>
<evidence type="ECO:0000256" key="1">
    <source>
        <dbReference type="ARBA" id="ARBA00022723"/>
    </source>
</evidence>
<protein>
    <submittedName>
        <fullName evidence="7">Copper resistance system multicopper oxidase</fullName>
    </submittedName>
</protein>
<dbReference type="Pfam" id="PF07732">
    <property type="entry name" value="Cu-oxidase_3"/>
    <property type="match status" value="1"/>
</dbReference>
<dbReference type="AlphaFoldDB" id="A0A7V2T2W1"/>
<dbReference type="SUPFAM" id="SSF49503">
    <property type="entry name" value="Cupredoxins"/>
    <property type="match status" value="2"/>
</dbReference>
<dbReference type="GO" id="GO:0016491">
    <property type="term" value="F:oxidoreductase activity"/>
    <property type="evidence" value="ECO:0007669"/>
    <property type="project" value="UniProtKB-KW"/>
</dbReference>
<evidence type="ECO:0000259" key="5">
    <source>
        <dbReference type="Pfam" id="PF00394"/>
    </source>
</evidence>
<organism evidence="7">
    <name type="scientific">Leucothrix mucor</name>
    <dbReference type="NCBI Taxonomy" id="45248"/>
    <lineage>
        <taxon>Bacteria</taxon>
        <taxon>Pseudomonadati</taxon>
        <taxon>Pseudomonadota</taxon>
        <taxon>Gammaproteobacteria</taxon>
        <taxon>Thiotrichales</taxon>
        <taxon>Thiotrichaceae</taxon>
        <taxon>Leucothrix</taxon>
    </lineage>
</organism>
<evidence type="ECO:0000313" key="7">
    <source>
        <dbReference type="EMBL" id="HFC92439.1"/>
    </source>
</evidence>
<comment type="caution">
    <text evidence="7">The sequence shown here is derived from an EMBL/GenBank/DDBJ whole genome shotgun (WGS) entry which is preliminary data.</text>
</comment>
<feature type="region of interest" description="Disordered" evidence="4">
    <location>
        <begin position="416"/>
        <end position="435"/>
    </location>
</feature>
<evidence type="ECO:0000256" key="3">
    <source>
        <dbReference type="ARBA" id="ARBA00023008"/>
    </source>
</evidence>
<dbReference type="InterPro" id="IPR008972">
    <property type="entry name" value="Cupredoxin"/>
</dbReference>
<evidence type="ECO:0000259" key="6">
    <source>
        <dbReference type="Pfam" id="PF07732"/>
    </source>
</evidence>
<feature type="compositionally biased region" description="Basic and acidic residues" evidence="4">
    <location>
        <begin position="416"/>
        <end position="426"/>
    </location>
</feature>
<dbReference type="InterPro" id="IPR006376">
    <property type="entry name" value="Cu-R_CopA"/>
</dbReference>
<dbReference type="EMBL" id="DRMS01000243">
    <property type="protein sequence ID" value="HFC92439.1"/>
    <property type="molecule type" value="Genomic_DNA"/>
</dbReference>
<dbReference type="InterPro" id="IPR006311">
    <property type="entry name" value="TAT_signal"/>
</dbReference>
<dbReference type="GO" id="GO:0042597">
    <property type="term" value="C:periplasmic space"/>
    <property type="evidence" value="ECO:0007669"/>
    <property type="project" value="InterPro"/>
</dbReference>
<dbReference type="InterPro" id="IPR034284">
    <property type="entry name" value="CuRO_1_CopA"/>
</dbReference>
<dbReference type="PANTHER" id="PTHR11709">
    <property type="entry name" value="MULTI-COPPER OXIDASE"/>
    <property type="match status" value="1"/>
</dbReference>
<accession>A0A7V2T2W1</accession>
<proteinExistence type="predicted"/>
<dbReference type="SUPFAM" id="SSF141571">
    <property type="entry name" value="Pentapeptide repeat-like"/>
    <property type="match status" value="1"/>
</dbReference>
<feature type="domain" description="Plastocyanin-like" evidence="5">
    <location>
        <begin position="192"/>
        <end position="355"/>
    </location>
</feature>
<dbReference type="PANTHER" id="PTHR11709:SF394">
    <property type="entry name" value="FI03373P-RELATED"/>
    <property type="match status" value="1"/>
</dbReference>
<dbReference type="InterPro" id="IPR001117">
    <property type="entry name" value="Cu-oxidase_2nd"/>
</dbReference>
<dbReference type="InterPro" id="IPR011707">
    <property type="entry name" value="Cu-oxidase-like_N"/>
</dbReference>
<feature type="non-terminal residue" evidence="7">
    <location>
        <position position="529"/>
    </location>
</feature>
<sequence>MKEITDKNSPINPLRRRFVTGLAMGGAITSLGLTGCTSIPSSGAGTTTNRSKNFSKNKELRGTQFDLTISEQRVNFTGRTRVATAINGGLPGPILRWKEGETVTLRVTNKLPVSSSIHWHGLILPNRMDGVPGLTFDGIAPNTTFTYRFKVQQSGSYWYHSHSGYQEQTGAHGAIIIDPKTASTYQYDREHMIFLTDWSDEDPNQIYAKLKKLSHYYNFKERTLSNLMSEIQANGVAKTWETRKMWNEMRMSQRDISDVTGYTYTFLMNGVTPAQGWKGLFKAGEKVLLRFVNGSAMSFFDVRIPGLKMTVVAADGQDIKPVRVDEFRIGVAENYDVIVEPEAQAYTLFAQSIGRSGYARGTLTPDHSLTASVPKLDPMPLLTHADMGMNMGSMKGMDHGAMGMKGAKGATSAETTVDHSKMDHSKMKMPMPKVDHSKMDMSGGKMKGMDHSKMNMSGGKMQGMDHSKMNMSGGNMQGMDHSKMDMSGGNMQGMDHSKMDMSKSMIKHPASEYGPHVDMHAMDPQYRLN</sequence>
<name>A0A7V2T2W1_LEUMU</name>
<dbReference type="Pfam" id="PF00394">
    <property type="entry name" value="Cu-oxidase"/>
    <property type="match status" value="1"/>
</dbReference>
<keyword evidence="3" id="KW-0186">Copper</keyword>
<dbReference type="InterPro" id="IPR045087">
    <property type="entry name" value="Cu-oxidase_fam"/>
</dbReference>
<dbReference type="Gene3D" id="2.60.40.420">
    <property type="entry name" value="Cupredoxins - blue copper proteins"/>
    <property type="match status" value="2"/>
</dbReference>
<dbReference type="GO" id="GO:0005507">
    <property type="term" value="F:copper ion binding"/>
    <property type="evidence" value="ECO:0007669"/>
    <property type="project" value="InterPro"/>
</dbReference>
<dbReference type="Gene3D" id="2.160.20.80">
    <property type="entry name" value="E3 ubiquitin-protein ligase SopA"/>
    <property type="match status" value="1"/>
</dbReference>
<dbReference type="CDD" id="cd13874">
    <property type="entry name" value="CuRO_2_CopA"/>
    <property type="match status" value="1"/>
</dbReference>
<evidence type="ECO:0000256" key="2">
    <source>
        <dbReference type="ARBA" id="ARBA00023002"/>
    </source>
</evidence>
<dbReference type="Proteomes" id="UP000885750">
    <property type="component" value="Unassembled WGS sequence"/>
</dbReference>
<dbReference type="CDD" id="cd13848">
    <property type="entry name" value="CuRO_1_CopA"/>
    <property type="match status" value="1"/>
</dbReference>